<keyword evidence="2" id="KW-1185">Reference proteome</keyword>
<name>A0A211ZUH5_9PROT</name>
<dbReference type="Gene3D" id="2.60.40.1880">
    <property type="entry name" value="Invasion associated locus B (IalB) protein"/>
    <property type="match status" value="1"/>
</dbReference>
<dbReference type="Pfam" id="PF06776">
    <property type="entry name" value="IalB"/>
    <property type="match status" value="1"/>
</dbReference>
<accession>A0A211ZUH5</accession>
<dbReference type="InterPro" id="IPR010642">
    <property type="entry name" value="Invasion_prot_B"/>
</dbReference>
<protein>
    <recommendedName>
        <fullName evidence="3">Invasion associated locus B family protein</fullName>
    </recommendedName>
</protein>
<dbReference type="AlphaFoldDB" id="A0A211ZUH5"/>
<evidence type="ECO:0000313" key="2">
    <source>
        <dbReference type="Proteomes" id="UP000196655"/>
    </source>
</evidence>
<gene>
    <name evidence="1" type="ORF">BWR60_02220</name>
</gene>
<sequence>MGIGAPASASPSPSTEDGRPMRLAAGCLAVALTLSAISGTARAVGWVQLPSTYVVKSSEVAIPDGEQLGQYRRVIQPFENWTLICDESLKSKRRICNLTQSIVNQQGAPVFNWSFVATADGKPLVVMRVPAAVGEGAEIGLALGDGRDRIVAQTDRCDATVCVATIAIGQMLRRHIQAGTDCTVTYELPDGEVSFQAPLEGLFAALSAMK</sequence>
<evidence type="ECO:0008006" key="3">
    <source>
        <dbReference type="Google" id="ProtNLM"/>
    </source>
</evidence>
<comment type="caution">
    <text evidence="1">The sequence shown here is derived from an EMBL/GenBank/DDBJ whole genome shotgun (WGS) entry which is preliminary data.</text>
</comment>
<evidence type="ECO:0000313" key="1">
    <source>
        <dbReference type="EMBL" id="OWJ68913.1"/>
    </source>
</evidence>
<proteinExistence type="predicted"/>
<organism evidence="1 2">
    <name type="scientific">Inquilinus limosus</name>
    <dbReference type="NCBI Taxonomy" id="171674"/>
    <lineage>
        <taxon>Bacteria</taxon>
        <taxon>Pseudomonadati</taxon>
        <taxon>Pseudomonadota</taxon>
        <taxon>Alphaproteobacteria</taxon>
        <taxon>Rhodospirillales</taxon>
        <taxon>Rhodospirillaceae</taxon>
        <taxon>Inquilinus</taxon>
    </lineage>
</organism>
<dbReference type="EMBL" id="NHON01000002">
    <property type="protein sequence ID" value="OWJ68913.1"/>
    <property type="molecule type" value="Genomic_DNA"/>
</dbReference>
<dbReference type="InterPro" id="IPR038696">
    <property type="entry name" value="IalB_sf"/>
</dbReference>
<reference evidence="2" key="1">
    <citation type="submission" date="2017-05" db="EMBL/GenBank/DDBJ databases">
        <authorList>
            <person name="Macchi M."/>
            <person name="Festa S."/>
            <person name="Coppotelli B.M."/>
            <person name="Morelli I.S."/>
        </authorList>
    </citation>
    <scope>NUCLEOTIDE SEQUENCE [LARGE SCALE GENOMIC DNA]</scope>
    <source>
        <strain evidence="2">I</strain>
    </source>
</reference>
<dbReference type="Proteomes" id="UP000196655">
    <property type="component" value="Unassembled WGS sequence"/>
</dbReference>